<dbReference type="InterPro" id="IPR004358">
    <property type="entry name" value="Sig_transdc_His_kin-like_C"/>
</dbReference>
<dbReference type="Pfam" id="PF01590">
    <property type="entry name" value="GAF"/>
    <property type="match status" value="1"/>
</dbReference>
<feature type="compositionally biased region" description="Low complexity" evidence="7">
    <location>
        <begin position="308"/>
        <end position="318"/>
    </location>
</feature>
<dbReference type="Pfam" id="PF00512">
    <property type="entry name" value="HisKA"/>
    <property type="match status" value="1"/>
</dbReference>
<evidence type="ECO:0000259" key="9">
    <source>
        <dbReference type="PROSITE" id="PS50110"/>
    </source>
</evidence>
<dbReference type="FunFam" id="3.30.450.40:FF:000083">
    <property type="entry name" value="Sensor histidine kinase/response regulator, putative (AFU_orthologue AFUA_4G00660)"/>
    <property type="match status" value="1"/>
</dbReference>
<dbReference type="PROSITE" id="PS50109">
    <property type="entry name" value="HIS_KIN"/>
    <property type="match status" value="1"/>
</dbReference>
<comment type="catalytic activity">
    <reaction evidence="1">
        <text>ATP + protein L-histidine = ADP + protein N-phospho-L-histidine.</text>
        <dbReference type="EC" id="2.7.13.3"/>
    </reaction>
</comment>
<sequence length="1172" mass="127918">MSSGTALPKASEQFRERLVSRYFSAVKDLARPDAGVDITDSESRGSANFTPKSSPDTALNAFAQLLLLRLHASHALISLLDARHQYVLAEAAKSSAGRSNAVLKDVNGLWIGSVVLPRETGICSTVLRNTTESASYHVQDHIADPDVVVINDLKEDARFSSRRFVAGGPQMRWYAGAPIRSPDGTKIGAVCVFDSQPRQDFSEDERLFLTDTAKTVMNHLEAVRIQSEFQRRDRLIEGLEAFVGGLSELASLNQRKEVVNGDIIVREAGGYDGAAFFYVPSTESSGKSRSRQDRQDDPGSTLPGARPSTTSGSSTCSSGEEESVNSRDSQLEQDVSSGDETSSNAICPILGFSMSQEEEKIRSSNQLQFPRFLVRDMRRLMGSRPRGRVYMLDTLGAALPGDTSSSGEGGEPRAPNSNGTTNDVSPVPQPRHKRNRAVQLKALVKLEPKARAFICLPLWDYTRQRWFAFSVYWILNPIRDPAADRDLTFLQVFGNSITNALAHLDSLEESRAKDTFVSSVSHELRSPLHGILGATNFLYDSNLGRFQHEMVNTITSCGRTLLDSLEHIMDFAKINNFSKTNNNILKKIRTPKKQETESRRKRVLATSSLTSSVDMNLVIEEVVEAVVLGFTVQHDFLHSEDAIAGVGVQIPNFITKPQDLSKSSRTRSIRGRVRICLDLPAANSHFETQPGAWRRIVMNLVGNALKYTDEGSISISLRVQNPEHSAEGQESGKANQSKVGTWLVLTVKDTGIGMSNEFMQNHIFKAFAQEDSLAVGTGLGLNIVDQVVTFMDGHVDVSSAKGFGSTFGINVTLKRGEDRQSAKTNPITSLGDRLKGLSICILEDINSRASDKNSESMLRAEELFSRSLIRTLQEWFGINVVVTSQFEPGTADVVICLEPSFRQLQLVRSSSVGGPIPPVLFIAHDALEVAVLRDDSRITSPESFVEITCQPLGPRKLAAALVHCLDQSRLYSPKGSEEASLSGDSCPSPLPSSGTASADASLAIGVRLRPDGSRSGELQGDDSLPSNNNKVRKERSFVLCVDDNPLNLRLLTAFVAKNKLPFEQAANGQVALDMYMAAPTSFRCVLMDISMPVMDGMTATRLMREHETKNALPRVPIFALTGLASAAARNEAIEAGIDRLFTKPVPFSALNEILSQSKPPPKADGVGTDSRT</sequence>
<dbReference type="CDD" id="cd00082">
    <property type="entry name" value="HisKA"/>
    <property type="match status" value="1"/>
</dbReference>
<comment type="caution">
    <text evidence="10">The sequence shown here is derived from an EMBL/GenBank/DDBJ whole genome shotgun (WGS) entry which is preliminary data.</text>
</comment>
<dbReference type="PROSITE" id="PS50110">
    <property type="entry name" value="RESPONSE_REGULATORY"/>
    <property type="match status" value="1"/>
</dbReference>
<dbReference type="SUPFAM" id="SSF47384">
    <property type="entry name" value="Homodimeric domain of signal transducing histidine kinase"/>
    <property type="match status" value="1"/>
</dbReference>
<dbReference type="SMART" id="SM00388">
    <property type="entry name" value="HisKA"/>
    <property type="match status" value="1"/>
</dbReference>
<dbReference type="Pfam" id="PF02518">
    <property type="entry name" value="HATPase_c"/>
    <property type="match status" value="1"/>
</dbReference>
<feature type="domain" description="Response regulatory" evidence="9">
    <location>
        <begin position="1037"/>
        <end position="1158"/>
    </location>
</feature>
<dbReference type="Pfam" id="PF00072">
    <property type="entry name" value="Response_reg"/>
    <property type="match status" value="1"/>
</dbReference>
<dbReference type="InterPro" id="IPR011006">
    <property type="entry name" value="CheY-like_superfamily"/>
</dbReference>
<dbReference type="InterPro" id="IPR036890">
    <property type="entry name" value="HATPase_C_sf"/>
</dbReference>
<gene>
    <name evidence="10" type="ORF">H2200_011766</name>
</gene>
<dbReference type="PANTHER" id="PTHR43047">
    <property type="entry name" value="TWO-COMPONENT HISTIDINE PROTEIN KINASE"/>
    <property type="match status" value="1"/>
</dbReference>
<dbReference type="PANTHER" id="PTHR43047:SF72">
    <property type="entry name" value="OSMOSENSING HISTIDINE PROTEIN KINASE SLN1"/>
    <property type="match status" value="1"/>
</dbReference>
<keyword evidence="5" id="KW-0418">Kinase</keyword>
<dbReference type="InterPro" id="IPR029016">
    <property type="entry name" value="GAF-like_dom_sf"/>
</dbReference>
<feature type="region of interest" description="Disordered" evidence="7">
    <location>
        <begin position="1152"/>
        <end position="1172"/>
    </location>
</feature>
<dbReference type="SUPFAM" id="SSF55874">
    <property type="entry name" value="ATPase domain of HSP90 chaperone/DNA topoisomerase II/histidine kinase"/>
    <property type="match status" value="1"/>
</dbReference>
<dbReference type="SMART" id="SM00065">
    <property type="entry name" value="GAF"/>
    <property type="match status" value="1"/>
</dbReference>
<dbReference type="Gene3D" id="3.40.50.2300">
    <property type="match status" value="1"/>
</dbReference>
<feature type="region of interest" description="Disordered" evidence="7">
    <location>
        <begin position="400"/>
        <end position="433"/>
    </location>
</feature>
<feature type="compositionally biased region" description="Polar residues" evidence="7">
    <location>
        <begin position="415"/>
        <end position="424"/>
    </location>
</feature>
<evidence type="ECO:0000259" key="8">
    <source>
        <dbReference type="PROSITE" id="PS50109"/>
    </source>
</evidence>
<name>A0AA38WYQ0_9EURO</name>
<evidence type="ECO:0000256" key="1">
    <source>
        <dbReference type="ARBA" id="ARBA00000085"/>
    </source>
</evidence>
<feature type="region of interest" description="Disordered" evidence="7">
    <location>
        <begin position="975"/>
        <end position="997"/>
    </location>
</feature>
<dbReference type="Gene3D" id="3.30.565.10">
    <property type="entry name" value="Histidine kinase-like ATPase, C-terminal domain"/>
    <property type="match status" value="1"/>
</dbReference>
<evidence type="ECO:0000256" key="2">
    <source>
        <dbReference type="ARBA" id="ARBA00012438"/>
    </source>
</evidence>
<dbReference type="InterPro" id="IPR003018">
    <property type="entry name" value="GAF"/>
</dbReference>
<dbReference type="EC" id="2.7.13.3" evidence="2"/>
<keyword evidence="11" id="KW-1185">Reference proteome</keyword>
<dbReference type="GO" id="GO:0000155">
    <property type="term" value="F:phosphorelay sensor kinase activity"/>
    <property type="evidence" value="ECO:0007669"/>
    <property type="project" value="InterPro"/>
</dbReference>
<dbReference type="GO" id="GO:0009927">
    <property type="term" value="F:histidine phosphotransfer kinase activity"/>
    <property type="evidence" value="ECO:0007669"/>
    <property type="project" value="TreeGrafter"/>
</dbReference>
<feature type="domain" description="Histidine kinase" evidence="8">
    <location>
        <begin position="519"/>
        <end position="815"/>
    </location>
</feature>
<feature type="compositionally biased region" description="Polar residues" evidence="7">
    <location>
        <begin position="326"/>
        <end position="345"/>
    </location>
</feature>
<feature type="modified residue" description="4-aspartylphosphate" evidence="6">
    <location>
        <position position="1088"/>
    </location>
</feature>
<dbReference type="Gene3D" id="3.30.450.40">
    <property type="match status" value="1"/>
</dbReference>
<protein>
    <recommendedName>
        <fullName evidence="2">histidine kinase</fullName>
        <ecNumber evidence="2">2.7.13.3</ecNumber>
    </recommendedName>
</protein>
<dbReference type="Proteomes" id="UP001172673">
    <property type="component" value="Unassembled WGS sequence"/>
</dbReference>
<proteinExistence type="predicted"/>
<dbReference type="SMART" id="SM00387">
    <property type="entry name" value="HATPase_c"/>
    <property type="match status" value="1"/>
</dbReference>
<dbReference type="InterPro" id="IPR036097">
    <property type="entry name" value="HisK_dim/P_sf"/>
</dbReference>
<reference evidence="10" key="1">
    <citation type="submission" date="2022-10" db="EMBL/GenBank/DDBJ databases">
        <title>Culturing micro-colonial fungi from biological soil crusts in the Mojave desert and describing Neophaeococcomyces mojavensis, and introducing the new genera and species Taxawa tesnikishii.</title>
        <authorList>
            <person name="Kurbessoian T."/>
            <person name="Stajich J.E."/>
        </authorList>
    </citation>
    <scope>NUCLEOTIDE SEQUENCE</scope>
    <source>
        <strain evidence="10">TK_41</strain>
    </source>
</reference>
<dbReference type="SUPFAM" id="SSF55781">
    <property type="entry name" value="GAF domain-like"/>
    <property type="match status" value="1"/>
</dbReference>
<dbReference type="InterPro" id="IPR005467">
    <property type="entry name" value="His_kinase_dom"/>
</dbReference>
<dbReference type="InterPro" id="IPR001789">
    <property type="entry name" value="Sig_transdc_resp-reg_receiver"/>
</dbReference>
<dbReference type="Gene3D" id="1.10.287.130">
    <property type="match status" value="1"/>
</dbReference>
<dbReference type="AlphaFoldDB" id="A0AA38WYQ0"/>
<dbReference type="SUPFAM" id="SSF52172">
    <property type="entry name" value="CheY-like"/>
    <property type="match status" value="1"/>
</dbReference>
<dbReference type="InterPro" id="IPR003594">
    <property type="entry name" value="HATPase_dom"/>
</dbReference>
<dbReference type="CDD" id="cd17546">
    <property type="entry name" value="REC_hyHK_CKI1_RcsC-like"/>
    <property type="match status" value="1"/>
</dbReference>
<feature type="region of interest" description="Disordered" evidence="7">
    <location>
        <begin position="282"/>
        <end position="345"/>
    </location>
</feature>
<dbReference type="GO" id="GO:0005886">
    <property type="term" value="C:plasma membrane"/>
    <property type="evidence" value="ECO:0007669"/>
    <property type="project" value="TreeGrafter"/>
</dbReference>
<evidence type="ECO:0000256" key="6">
    <source>
        <dbReference type="PROSITE-ProRule" id="PRU00169"/>
    </source>
</evidence>
<evidence type="ECO:0000256" key="5">
    <source>
        <dbReference type="ARBA" id="ARBA00022777"/>
    </source>
</evidence>
<dbReference type="SMART" id="SM00448">
    <property type="entry name" value="REC"/>
    <property type="match status" value="1"/>
</dbReference>
<evidence type="ECO:0000256" key="4">
    <source>
        <dbReference type="ARBA" id="ARBA00022679"/>
    </source>
</evidence>
<evidence type="ECO:0000313" key="10">
    <source>
        <dbReference type="EMBL" id="KAJ9603580.1"/>
    </source>
</evidence>
<evidence type="ECO:0000256" key="7">
    <source>
        <dbReference type="SAM" id="MobiDB-lite"/>
    </source>
</evidence>
<evidence type="ECO:0000313" key="11">
    <source>
        <dbReference type="Proteomes" id="UP001172673"/>
    </source>
</evidence>
<keyword evidence="3 6" id="KW-0597">Phosphoprotein</keyword>
<accession>A0AA38WYQ0</accession>
<dbReference type="InterPro" id="IPR003661">
    <property type="entry name" value="HisK_dim/P_dom"/>
</dbReference>
<dbReference type="EMBL" id="JAPDRK010000021">
    <property type="protein sequence ID" value="KAJ9603580.1"/>
    <property type="molecule type" value="Genomic_DNA"/>
</dbReference>
<organism evidence="10 11">
    <name type="scientific">Cladophialophora chaetospira</name>
    <dbReference type="NCBI Taxonomy" id="386627"/>
    <lineage>
        <taxon>Eukaryota</taxon>
        <taxon>Fungi</taxon>
        <taxon>Dikarya</taxon>
        <taxon>Ascomycota</taxon>
        <taxon>Pezizomycotina</taxon>
        <taxon>Eurotiomycetes</taxon>
        <taxon>Chaetothyriomycetidae</taxon>
        <taxon>Chaetothyriales</taxon>
        <taxon>Herpotrichiellaceae</taxon>
        <taxon>Cladophialophora</taxon>
    </lineage>
</organism>
<keyword evidence="4" id="KW-0808">Transferase</keyword>
<dbReference type="PRINTS" id="PR00344">
    <property type="entry name" value="BCTRLSENSOR"/>
</dbReference>
<evidence type="ECO:0000256" key="3">
    <source>
        <dbReference type="ARBA" id="ARBA00022553"/>
    </source>
</evidence>